<evidence type="ECO:0000256" key="3">
    <source>
        <dbReference type="ARBA" id="ARBA00008316"/>
    </source>
</evidence>
<evidence type="ECO:0000259" key="12">
    <source>
        <dbReference type="Pfam" id="PF02863"/>
    </source>
</evidence>
<evidence type="ECO:0000256" key="4">
    <source>
        <dbReference type="ARBA" id="ARBA00021148"/>
    </source>
</evidence>
<dbReference type="SUPFAM" id="SSF55252">
    <property type="entry name" value="C-terminal domain of arginine repressor"/>
    <property type="match status" value="1"/>
</dbReference>
<comment type="pathway">
    <text evidence="2 10">Amino-acid biosynthesis; L-arginine biosynthesis [regulation].</text>
</comment>
<evidence type="ECO:0000256" key="10">
    <source>
        <dbReference type="HAMAP-Rule" id="MF_00173"/>
    </source>
</evidence>
<dbReference type="PANTHER" id="PTHR34471">
    <property type="entry name" value="ARGININE REPRESSOR"/>
    <property type="match status" value="1"/>
</dbReference>
<dbReference type="RefSeq" id="WP_109764206.1">
    <property type="nucleotide sequence ID" value="NZ_QGGU01000009.1"/>
</dbReference>
<dbReference type="OrthoDB" id="7060358at2"/>
<gene>
    <name evidence="10" type="primary">argR</name>
    <name evidence="13" type="ORF">C8D97_10985</name>
</gene>
<keyword evidence="8 10" id="KW-0238">DNA-binding</keyword>
<dbReference type="PRINTS" id="PR01467">
    <property type="entry name" value="ARGREPRESSOR"/>
</dbReference>
<feature type="domain" description="Arginine repressor C-terminal" evidence="12">
    <location>
        <begin position="79"/>
        <end position="144"/>
    </location>
</feature>
<dbReference type="GO" id="GO:0006526">
    <property type="term" value="P:L-arginine biosynthetic process"/>
    <property type="evidence" value="ECO:0007669"/>
    <property type="project" value="UniProtKB-UniPathway"/>
</dbReference>
<keyword evidence="6 10" id="KW-0055">Arginine biosynthesis</keyword>
<accession>A0A316FIG2</accession>
<dbReference type="GO" id="GO:0034618">
    <property type="term" value="F:arginine binding"/>
    <property type="evidence" value="ECO:0007669"/>
    <property type="project" value="InterPro"/>
</dbReference>
<dbReference type="InterPro" id="IPR001669">
    <property type="entry name" value="Arg_repress"/>
</dbReference>
<dbReference type="AlphaFoldDB" id="A0A316FIG2"/>
<dbReference type="UniPathway" id="UPA00068"/>
<evidence type="ECO:0000256" key="1">
    <source>
        <dbReference type="ARBA" id="ARBA00004496"/>
    </source>
</evidence>
<sequence length="148" mass="16216">MSEKQLRQTAIRELIGSSIVPNQEKLVELLAERGLKATQTTLSRDLNELGIWKGPEGYVLGNEAAPVRATKSELKKVVQSLMVSAELASNMLVLKTQPGRAQAIGYELDNIKLPLVVGNISGDDTIFIATRSEEDAMQLKQELEQLKG</sequence>
<organism evidence="13 14">
    <name type="scientific">Pleionea mediterranea</name>
    <dbReference type="NCBI Taxonomy" id="523701"/>
    <lineage>
        <taxon>Bacteria</taxon>
        <taxon>Pseudomonadati</taxon>
        <taxon>Pseudomonadota</taxon>
        <taxon>Gammaproteobacteria</taxon>
        <taxon>Oceanospirillales</taxon>
        <taxon>Pleioneaceae</taxon>
        <taxon>Pleionea</taxon>
    </lineage>
</organism>
<dbReference type="SUPFAM" id="SSF46785">
    <property type="entry name" value="Winged helix' DNA-binding domain"/>
    <property type="match status" value="1"/>
</dbReference>
<dbReference type="Pfam" id="PF02863">
    <property type="entry name" value="Arg_repressor_C"/>
    <property type="match status" value="1"/>
</dbReference>
<dbReference type="GO" id="GO:0005737">
    <property type="term" value="C:cytoplasm"/>
    <property type="evidence" value="ECO:0007669"/>
    <property type="project" value="UniProtKB-SubCell"/>
</dbReference>
<reference evidence="13 14" key="1">
    <citation type="submission" date="2018-05" db="EMBL/GenBank/DDBJ databases">
        <title>Genomic Encyclopedia of Type Strains, Phase IV (KMG-IV): sequencing the most valuable type-strain genomes for metagenomic binning, comparative biology and taxonomic classification.</title>
        <authorList>
            <person name="Goeker M."/>
        </authorList>
    </citation>
    <scope>NUCLEOTIDE SEQUENCE [LARGE SCALE GENOMIC DNA]</scope>
    <source>
        <strain evidence="13 14">DSM 25350</strain>
    </source>
</reference>
<dbReference type="GO" id="GO:1900079">
    <property type="term" value="P:regulation of arginine biosynthetic process"/>
    <property type="evidence" value="ECO:0007669"/>
    <property type="project" value="UniProtKB-UniRule"/>
</dbReference>
<evidence type="ECO:0000256" key="2">
    <source>
        <dbReference type="ARBA" id="ARBA00005040"/>
    </source>
</evidence>
<dbReference type="InterPro" id="IPR036388">
    <property type="entry name" value="WH-like_DNA-bd_sf"/>
</dbReference>
<name>A0A316FIG2_9GAMM</name>
<dbReference type="GO" id="GO:0051259">
    <property type="term" value="P:protein complex oligomerization"/>
    <property type="evidence" value="ECO:0007669"/>
    <property type="project" value="InterPro"/>
</dbReference>
<dbReference type="InterPro" id="IPR020900">
    <property type="entry name" value="Arg_repress_DNA-bd"/>
</dbReference>
<keyword evidence="5 10" id="KW-0963">Cytoplasm</keyword>
<keyword evidence="14" id="KW-1185">Reference proteome</keyword>
<dbReference type="Pfam" id="PF01316">
    <property type="entry name" value="Arg_repressor"/>
    <property type="match status" value="1"/>
</dbReference>
<dbReference type="InterPro" id="IPR036251">
    <property type="entry name" value="Arg_repress_C_sf"/>
</dbReference>
<dbReference type="InterPro" id="IPR036390">
    <property type="entry name" value="WH_DNA-bd_sf"/>
</dbReference>
<comment type="caution">
    <text evidence="13">The sequence shown here is derived from an EMBL/GenBank/DDBJ whole genome shotgun (WGS) entry which is preliminary data.</text>
</comment>
<keyword evidence="10" id="KW-0678">Repressor</keyword>
<keyword evidence="9 10" id="KW-0804">Transcription</keyword>
<evidence type="ECO:0000256" key="6">
    <source>
        <dbReference type="ARBA" id="ARBA00022571"/>
    </source>
</evidence>
<dbReference type="GO" id="GO:0003677">
    <property type="term" value="F:DNA binding"/>
    <property type="evidence" value="ECO:0007669"/>
    <property type="project" value="UniProtKB-KW"/>
</dbReference>
<evidence type="ECO:0000259" key="11">
    <source>
        <dbReference type="Pfam" id="PF01316"/>
    </source>
</evidence>
<dbReference type="EMBL" id="QGGU01000009">
    <property type="protein sequence ID" value="PWK48534.1"/>
    <property type="molecule type" value="Genomic_DNA"/>
</dbReference>
<evidence type="ECO:0000256" key="5">
    <source>
        <dbReference type="ARBA" id="ARBA00022490"/>
    </source>
</evidence>
<evidence type="ECO:0000256" key="9">
    <source>
        <dbReference type="ARBA" id="ARBA00023163"/>
    </source>
</evidence>
<dbReference type="Proteomes" id="UP000245790">
    <property type="component" value="Unassembled WGS sequence"/>
</dbReference>
<proteinExistence type="inferred from homology"/>
<dbReference type="PANTHER" id="PTHR34471:SF1">
    <property type="entry name" value="ARGININE REPRESSOR"/>
    <property type="match status" value="1"/>
</dbReference>
<comment type="similarity">
    <text evidence="3 10">Belongs to the ArgR family.</text>
</comment>
<dbReference type="GO" id="GO:0003700">
    <property type="term" value="F:DNA-binding transcription factor activity"/>
    <property type="evidence" value="ECO:0007669"/>
    <property type="project" value="UniProtKB-UniRule"/>
</dbReference>
<keyword evidence="7 10" id="KW-0805">Transcription regulation</keyword>
<evidence type="ECO:0000256" key="7">
    <source>
        <dbReference type="ARBA" id="ARBA00023015"/>
    </source>
</evidence>
<dbReference type="Gene3D" id="3.30.1360.40">
    <property type="match status" value="1"/>
</dbReference>
<keyword evidence="10" id="KW-0028">Amino-acid biosynthesis</keyword>
<comment type="function">
    <text evidence="10">Regulates arginine biosynthesis genes.</text>
</comment>
<dbReference type="Gene3D" id="1.10.10.10">
    <property type="entry name" value="Winged helix-like DNA-binding domain superfamily/Winged helix DNA-binding domain"/>
    <property type="match status" value="1"/>
</dbReference>
<evidence type="ECO:0000313" key="13">
    <source>
        <dbReference type="EMBL" id="PWK48534.1"/>
    </source>
</evidence>
<evidence type="ECO:0000313" key="14">
    <source>
        <dbReference type="Proteomes" id="UP000245790"/>
    </source>
</evidence>
<dbReference type="InterPro" id="IPR020899">
    <property type="entry name" value="Arg_repress_C"/>
</dbReference>
<feature type="domain" description="Arginine repressor DNA-binding" evidence="11">
    <location>
        <begin position="3"/>
        <end position="55"/>
    </location>
</feature>
<comment type="subcellular location">
    <subcellularLocation>
        <location evidence="1 10">Cytoplasm</location>
    </subcellularLocation>
</comment>
<dbReference type="HAMAP" id="MF_00173">
    <property type="entry name" value="Arg_repressor"/>
    <property type="match status" value="1"/>
</dbReference>
<protein>
    <recommendedName>
        <fullName evidence="4 10">Arginine repressor</fullName>
    </recommendedName>
</protein>
<evidence type="ECO:0000256" key="8">
    <source>
        <dbReference type="ARBA" id="ARBA00023125"/>
    </source>
</evidence>